<evidence type="ECO:0000256" key="6">
    <source>
        <dbReference type="ARBA" id="ARBA00022989"/>
    </source>
</evidence>
<organism evidence="14 15">
    <name type="scientific">Papilio xuthus</name>
    <name type="common">Asian swallowtail butterfly</name>
    <dbReference type="NCBI Taxonomy" id="66420"/>
    <lineage>
        <taxon>Eukaryota</taxon>
        <taxon>Metazoa</taxon>
        <taxon>Ecdysozoa</taxon>
        <taxon>Arthropoda</taxon>
        <taxon>Hexapoda</taxon>
        <taxon>Insecta</taxon>
        <taxon>Pterygota</taxon>
        <taxon>Neoptera</taxon>
        <taxon>Endopterygota</taxon>
        <taxon>Lepidoptera</taxon>
        <taxon>Glossata</taxon>
        <taxon>Ditrysia</taxon>
        <taxon>Papilionoidea</taxon>
        <taxon>Papilionidae</taxon>
        <taxon>Papilioninae</taxon>
        <taxon>Papilio</taxon>
    </lineage>
</organism>
<keyword evidence="3 12" id="KW-0813">Transport</keyword>
<dbReference type="Proteomes" id="UP000053268">
    <property type="component" value="Unassembled WGS sequence"/>
</dbReference>
<proteinExistence type="inferred from homology"/>
<keyword evidence="9 13" id="KW-0472">Membrane</keyword>
<evidence type="ECO:0000256" key="7">
    <source>
        <dbReference type="ARBA" id="ARBA00023053"/>
    </source>
</evidence>
<keyword evidence="11 12" id="KW-0407">Ion channel</keyword>
<dbReference type="GO" id="GO:0005886">
    <property type="term" value="C:plasma membrane"/>
    <property type="evidence" value="ECO:0007669"/>
    <property type="project" value="TreeGrafter"/>
</dbReference>
<keyword evidence="15" id="KW-1185">Reference proteome</keyword>
<comment type="subcellular location">
    <subcellularLocation>
        <location evidence="1">Membrane</location>
        <topology evidence="1">Multi-pass membrane protein</topology>
    </subcellularLocation>
</comment>
<dbReference type="Gene3D" id="1.10.287.820">
    <property type="entry name" value="Acid-sensing ion channel domain"/>
    <property type="match status" value="1"/>
</dbReference>
<dbReference type="STRING" id="66420.A0A194PZE7"/>
<evidence type="ECO:0000256" key="10">
    <source>
        <dbReference type="ARBA" id="ARBA00023201"/>
    </source>
</evidence>
<evidence type="ECO:0000256" key="9">
    <source>
        <dbReference type="ARBA" id="ARBA00023136"/>
    </source>
</evidence>
<evidence type="ECO:0000256" key="3">
    <source>
        <dbReference type="ARBA" id="ARBA00022448"/>
    </source>
</evidence>
<reference evidence="14 15" key="1">
    <citation type="journal article" date="2015" name="Nat. Commun.">
        <title>Outbred genome sequencing and CRISPR/Cas9 gene editing in butterflies.</title>
        <authorList>
            <person name="Li X."/>
            <person name="Fan D."/>
            <person name="Zhang W."/>
            <person name="Liu G."/>
            <person name="Zhang L."/>
            <person name="Zhao L."/>
            <person name="Fang X."/>
            <person name="Chen L."/>
            <person name="Dong Y."/>
            <person name="Chen Y."/>
            <person name="Ding Y."/>
            <person name="Zhao R."/>
            <person name="Feng M."/>
            <person name="Zhu Y."/>
            <person name="Feng Y."/>
            <person name="Jiang X."/>
            <person name="Zhu D."/>
            <person name="Xiang H."/>
            <person name="Feng X."/>
            <person name="Li S."/>
            <person name="Wang J."/>
            <person name="Zhang G."/>
            <person name="Kronforst M.R."/>
            <person name="Wang W."/>
        </authorList>
    </citation>
    <scope>NUCLEOTIDE SEQUENCE [LARGE SCALE GENOMIC DNA]</scope>
    <source>
        <strain evidence="14">Ya'a_city_454_Px</strain>
        <tissue evidence="14">Whole body</tissue>
    </source>
</reference>
<protein>
    <recommendedName>
        <fullName evidence="16">Sodium channel protein Nach</fullName>
    </recommendedName>
</protein>
<evidence type="ECO:0000256" key="5">
    <source>
        <dbReference type="ARBA" id="ARBA00022692"/>
    </source>
</evidence>
<comment type="similarity">
    <text evidence="2 12">Belongs to the amiloride-sensitive sodium channel (TC 1.A.6) family.</text>
</comment>
<evidence type="ECO:0000256" key="2">
    <source>
        <dbReference type="ARBA" id="ARBA00007193"/>
    </source>
</evidence>
<evidence type="ECO:0000256" key="1">
    <source>
        <dbReference type="ARBA" id="ARBA00004141"/>
    </source>
</evidence>
<gene>
    <name evidence="14" type="ORF">RR46_09634</name>
</gene>
<evidence type="ECO:0000313" key="14">
    <source>
        <dbReference type="EMBL" id="KPI98418.1"/>
    </source>
</evidence>
<dbReference type="PANTHER" id="PTHR11690">
    <property type="entry name" value="AMILORIDE-SENSITIVE SODIUM CHANNEL-RELATED"/>
    <property type="match status" value="1"/>
</dbReference>
<dbReference type="InterPro" id="IPR001873">
    <property type="entry name" value="ENaC"/>
</dbReference>
<dbReference type="AlphaFoldDB" id="A0A194PZE7"/>
<dbReference type="PANTHER" id="PTHR11690:SF240">
    <property type="entry name" value="PICKPOCKET 25-RELATED"/>
    <property type="match status" value="1"/>
</dbReference>
<evidence type="ECO:0000313" key="15">
    <source>
        <dbReference type="Proteomes" id="UP000053268"/>
    </source>
</evidence>
<dbReference type="EMBL" id="KQ459585">
    <property type="protein sequence ID" value="KPI98418.1"/>
    <property type="molecule type" value="Genomic_DNA"/>
</dbReference>
<evidence type="ECO:0000256" key="11">
    <source>
        <dbReference type="ARBA" id="ARBA00023303"/>
    </source>
</evidence>
<evidence type="ECO:0000256" key="4">
    <source>
        <dbReference type="ARBA" id="ARBA00022461"/>
    </source>
</evidence>
<evidence type="ECO:0000256" key="13">
    <source>
        <dbReference type="SAM" id="Phobius"/>
    </source>
</evidence>
<keyword evidence="5 12" id="KW-0812">Transmembrane</keyword>
<keyword evidence="7" id="KW-0915">Sodium</keyword>
<dbReference type="GO" id="GO:0015280">
    <property type="term" value="F:ligand-gated sodium channel activity"/>
    <property type="evidence" value="ECO:0007669"/>
    <property type="project" value="TreeGrafter"/>
</dbReference>
<feature type="transmembrane region" description="Helical" evidence="13">
    <location>
        <begin position="341"/>
        <end position="361"/>
    </location>
</feature>
<sequence>MYLESYVWAIATASVLNLNTLALIDPGNTNPINPEDYAKTAAMLFNQFDKHSLTTNFNYSLSIQSAMTEFGMCHVINSNVAVFDDPLKWRNNNVNYVKSNVELSAFDADFYADIINDDVVSHVYVHSPNEPMISTFPSYTVDSDGFMTYGFQIWSTKISKELRSASIQVRQCRFIDEPISTRYPVYSYNNCLLECRIQLILKLCGCVPHFYKITGNERTCKLSELTCFFHNRKEIMALSVSNETLTKFSSRAHLPRTPKDCSCLSNCETDIYRKDREEYTPEPSASRVRIIFTAFPKMRIVRDRIFSFSDMFLRSGGVVNTCIGASVMSIMELILDIFRYPIYYLTQITIVGQIEILSFNLRNFKTMAKRRDKRQSKIFSRSHNFRNDHIEHHLDHCMQIMWMAVYLTCMLTEVFILCWFGNELILKLINWSYKAFAVMRNMKNNVLDK</sequence>
<evidence type="ECO:0008006" key="16">
    <source>
        <dbReference type="Google" id="ProtNLM"/>
    </source>
</evidence>
<evidence type="ECO:0000256" key="12">
    <source>
        <dbReference type="RuleBase" id="RU000679"/>
    </source>
</evidence>
<dbReference type="Pfam" id="PF00858">
    <property type="entry name" value="ASC"/>
    <property type="match status" value="1"/>
</dbReference>
<name>A0A194PZE7_PAPXU</name>
<feature type="transmembrane region" description="Helical" evidence="13">
    <location>
        <begin position="400"/>
        <end position="422"/>
    </location>
</feature>
<accession>A0A194PZE7</accession>
<keyword evidence="6 13" id="KW-1133">Transmembrane helix</keyword>
<evidence type="ECO:0000256" key="8">
    <source>
        <dbReference type="ARBA" id="ARBA00023065"/>
    </source>
</evidence>
<keyword evidence="4 12" id="KW-0894">Sodium channel</keyword>
<keyword evidence="10 12" id="KW-0739">Sodium transport</keyword>
<keyword evidence="8 12" id="KW-0406">Ion transport</keyword>